<evidence type="ECO:0000256" key="4">
    <source>
        <dbReference type="ARBA" id="ARBA00023163"/>
    </source>
</evidence>
<keyword evidence="8" id="KW-1185">Reference proteome</keyword>
<dbReference type="Gene3D" id="1.10.1740.10">
    <property type="match status" value="1"/>
</dbReference>
<sequence length="192" mass="22175">MELIASDTPPFNIEKFEEVFKAHYAALFRYARSIVKDDDQAKDVLSDMFLNLWLQKDKLHIQNIKAYLFRSARNAALKALNTNNTDALTEECWDISEESFNPLERIVAKEAIKAVEQIMNELPPLRKEIIHLRLCGLKNHEIAKALDISEKKVEYNMREAIEQLSFYMNNRNFDKATIAGGLLAINIIFTLL</sequence>
<evidence type="ECO:0000256" key="1">
    <source>
        <dbReference type="ARBA" id="ARBA00010641"/>
    </source>
</evidence>
<dbReference type="Pfam" id="PF08281">
    <property type="entry name" value="Sigma70_r4_2"/>
    <property type="match status" value="1"/>
</dbReference>
<keyword evidence="4" id="KW-0804">Transcription</keyword>
<dbReference type="InterPro" id="IPR013249">
    <property type="entry name" value="RNA_pol_sigma70_r4_t2"/>
</dbReference>
<dbReference type="PANTHER" id="PTHR43133:SF46">
    <property type="entry name" value="RNA POLYMERASE SIGMA-70 FACTOR ECF SUBFAMILY"/>
    <property type="match status" value="1"/>
</dbReference>
<dbReference type="SUPFAM" id="SSF88946">
    <property type="entry name" value="Sigma2 domain of RNA polymerase sigma factors"/>
    <property type="match status" value="1"/>
</dbReference>
<protein>
    <submittedName>
        <fullName evidence="7">Sigma-70 family RNA polymerase sigma factor</fullName>
    </submittedName>
</protein>
<dbReference type="SUPFAM" id="SSF88659">
    <property type="entry name" value="Sigma3 and sigma4 domains of RNA polymerase sigma factors"/>
    <property type="match status" value="1"/>
</dbReference>
<dbReference type="InterPro" id="IPR036388">
    <property type="entry name" value="WH-like_DNA-bd_sf"/>
</dbReference>
<reference evidence="7 8" key="1">
    <citation type="submission" date="2019-07" db="EMBL/GenBank/DDBJ databases">
        <authorList>
            <person name="Kim J."/>
        </authorList>
    </citation>
    <scope>NUCLEOTIDE SEQUENCE [LARGE SCALE GENOMIC DNA]</scope>
    <source>
        <strain evidence="7 8">MJ1a</strain>
    </source>
</reference>
<keyword evidence="2" id="KW-0805">Transcription regulation</keyword>
<dbReference type="InterPro" id="IPR013324">
    <property type="entry name" value="RNA_pol_sigma_r3/r4-like"/>
</dbReference>
<dbReference type="InterPro" id="IPR007627">
    <property type="entry name" value="RNA_pol_sigma70_r2"/>
</dbReference>
<dbReference type="PANTHER" id="PTHR43133">
    <property type="entry name" value="RNA POLYMERASE ECF-TYPE SIGMA FACTO"/>
    <property type="match status" value="1"/>
</dbReference>
<dbReference type="EMBL" id="VOEI01000005">
    <property type="protein sequence ID" value="TWR24990.1"/>
    <property type="molecule type" value="Genomic_DNA"/>
</dbReference>
<feature type="domain" description="RNA polymerase sigma-70 region 2" evidence="5">
    <location>
        <begin position="20"/>
        <end position="83"/>
    </location>
</feature>
<gene>
    <name evidence="7" type="ORF">FPZ42_14660</name>
</gene>
<dbReference type="InterPro" id="IPR039425">
    <property type="entry name" value="RNA_pol_sigma-70-like"/>
</dbReference>
<name>A0A563U0T0_9SPHI</name>
<evidence type="ECO:0000256" key="3">
    <source>
        <dbReference type="ARBA" id="ARBA00023082"/>
    </source>
</evidence>
<dbReference type="RefSeq" id="WP_146272416.1">
    <property type="nucleotide sequence ID" value="NZ_VOEI01000005.1"/>
</dbReference>
<dbReference type="Proteomes" id="UP000318010">
    <property type="component" value="Unassembled WGS sequence"/>
</dbReference>
<dbReference type="GO" id="GO:0003677">
    <property type="term" value="F:DNA binding"/>
    <property type="evidence" value="ECO:0007669"/>
    <property type="project" value="InterPro"/>
</dbReference>
<evidence type="ECO:0000256" key="2">
    <source>
        <dbReference type="ARBA" id="ARBA00023015"/>
    </source>
</evidence>
<dbReference type="GO" id="GO:0006352">
    <property type="term" value="P:DNA-templated transcription initiation"/>
    <property type="evidence" value="ECO:0007669"/>
    <property type="project" value="InterPro"/>
</dbReference>
<comment type="similarity">
    <text evidence="1">Belongs to the sigma-70 factor family. ECF subfamily.</text>
</comment>
<evidence type="ECO:0000313" key="7">
    <source>
        <dbReference type="EMBL" id="TWR24990.1"/>
    </source>
</evidence>
<dbReference type="Gene3D" id="1.10.10.10">
    <property type="entry name" value="Winged helix-like DNA-binding domain superfamily/Winged helix DNA-binding domain"/>
    <property type="match status" value="1"/>
</dbReference>
<accession>A0A563U0T0</accession>
<dbReference type="GO" id="GO:0016987">
    <property type="term" value="F:sigma factor activity"/>
    <property type="evidence" value="ECO:0007669"/>
    <property type="project" value="UniProtKB-KW"/>
</dbReference>
<evidence type="ECO:0000313" key="8">
    <source>
        <dbReference type="Proteomes" id="UP000318010"/>
    </source>
</evidence>
<dbReference type="OrthoDB" id="1524077at2"/>
<dbReference type="InterPro" id="IPR014284">
    <property type="entry name" value="RNA_pol_sigma-70_dom"/>
</dbReference>
<dbReference type="NCBIfam" id="TIGR02937">
    <property type="entry name" value="sigma70-ECF"/>
    <property type="match status" value="1"/>
</dbReference>
<keyword evidence="3" id="KW-0731">Sigma factor</keyword>
<comment type="caution">
    <text evidence="7">The sequence shown here is derived from an EMBL/GenBank/DDBJ whole genome shotgun (WGS) entry which is preliminary data.</text>
</comment>
<organism evidence="7 8">
    <name type="scientific">Mucilaginibacter achroorhodeus</name>
    <dbReference type="NCBI Taxonomy" id="2599294"/>
    <lineage>
        <taxon>Bacteria</taxon>
        <taxon>Pseudomonadati</taxon>
        <taxon>Bacteroidota</taxon>
        <taxon>Sphingobacteriia</taxon>
        <taxon>Sphingobacteriales</taxon>
        <taxon>Sphingobacteriaceae</taxon>
        <taxon>Mucilaginibacter</taxon>
    </lineage>
</organism>
<dbReference type="Pfam" id="PF04542">
    <property type="entry name" value="Sigma70_r2"/>
    <property type="match status" value="1"/>
</dbReference>
<proteinExistence type="inferred from homology"/>
<dbReference type="InterPro" id="IPR013325">
    <property type="entry name" value="RNA_pol_sigma_r2"/>
</dbReference>
<evidence type="ECO:0000259" key="5">
    <source>
        <dbReference type="Pfam" id="PF04542"/>
    </source>
</evidence>
<dbReference type="AlphaFoldDB" id="A0A563U0T0"/>
<evidence type="ECO:0000259" key="6">
    <source>
        <dbReference type="Pfam" id="PF08281"/>
    </source>
</evidence>
<feature type="domain" description="RNA polymerase sigma factor 70 region 4 type 2" evidence="6">
    <location>
        <begin position="114"/>
        <end position="164"/>
    </location>
</feature>